<accession>A0ABD1EB57</accession>
<keyword evidence="1" id="KW-0175">Coiled coil</keyword>
<dbReference type="EMBL" id="JBDJPC010000009">
    <property type="protein sequence ID" value="KAL1491177.1"/>
    <property type="molecule type" value="Genomic_DNA"/>
</dbReference>
<reference evidence="2 3" key="1">
    <citation type="submission" date="2024-05" db="EMBL/GenBank/DDBJ databases">
        <title>Genetic variation in Jamaican populations of the coffee berry borer (Hypothenemus hampei).</title>
        <authorList>
            <person name="Errbii M."/>
            <person name="Myrie A."/>
        </authorList>
    </citation>
    <scope>NUCLEOTIDE SEQUENCE [LARGE SCALE GENOMIC DNA]</scope>
    <source>
        <strain evidence="2">JA-Hopewell-2020-01-JO</strain>
        <tissue evidence="2">Whole body</tissue>
    </source>
</reference>
<evidence type="ECO:0000256" key="1">
    <source>
        <dbReference type="SAM" id="Coils"/>
    </source>
</evidence>
<name>A0ABD1EB57_HYPHA</name>
<proteinExistence type="predicted"/>
<dbReference type="AlphaFoldDB" id="A0ABD1EB57"/>
<organism evidence="2 3">
    <name type="scientific">Hypothenemus hampei</name>
    <name type="common">Coffee berry borer</name>
    <dbReference type="NCBI Taxonomy" id="57062"/>
    <lineage>
        <taxon>Eukaryota</taxon>
        <taxon>Metazoa</taxon>
        <taxon>Ecdysozoa</taxon>
        <taxon>Arthropoda</taxon>
        <taxon>Hexapoda</taxon>
        <taxon>Insecta</taxon>
        <taxon>Pterygota</taxon>
        <taxon>Neoptera</taxon>
        <taxon>Endopterygota</taxon>
        <taxon>Coleoptera</taxon>
        <taxon>Polyphaga</taxon>
        <taxon>Cucujiformia</taxon>
        <taxon>Curculionidae</taxon>
        <taxon>Scolytinae</taxon>
        <taxon>Hypothenemus</taxon>
    </lineage>
</organism>
<keyword evidence="3" id="KW-1185">Reference proteome</keyword>
<evidence type="ECO:0000313" key="2">
    <source>
        <dbReference type="EMBL" id="KAL1491177.1"/>
    </source>
</evidence>
<evidence type="ECO:0000313" key="3">
    <source>
        <dbReference type="Proteomes" id="UP001566132"/>
    </source>
</evidence>
<protein>
    <submittedName>
        <fullName evidence="2">Uncharacterized protein</fullName>
    </submittedName>
</protein>
<feature type="coiled-coil region" evidence="1">
    <location>
        <begin position="5"/>
        <end position="32"/>
    </location>
</feature>
<comment type="caution">
    <text evidence="2">The sequence shown here is derived from an EMBL/GenBank/DDBJ whole genome shotgun (WGS) entry which is preliminary data.</text>
</comment>
<dbReference type="Proteomes" id="UP001566132">
    <property type="component" value="Unassembled WGS sequence"/>
</dbReference>
<sequence length="174" mass="20761">METDLKDLENEIQDFQRKIVTVKEQLVETEMKTLKQRIVSNFNRQASNDLDEFMSIYASNLLKKHQETQCKTEKLKSETETHLCPVKQYEEVKKQIEDFENYFKTMDTKLKQNVQKKIMLTCDEFDLLLESYHKECAKEESSKEDINIEEQLKSTVHNLEEEIEELQSKINNFP</sequence>
<gene>
    <name evidence="2" type="ORF">ABEB36_011817</name>
</gene>